<dbReference type="InterPro" id="IPR016470">
    <property type="entry name" value="Phycobilisome"/>
</dbReference>
<evidence type="ECO:0000256" key="4">
    <source>
        <dbReference type="ARBA" id="ARBA00022738"/>
    </source>
</evidence>
<keyword evidence="6" id="KW-0472">Membrane</keyword>
<gene>
    <name evidence="9" type="primary">cpcC</name>
</gene>
<dbReference type="PANTHER" id="PTHR34011">
    <property type="entry name" value="PHYCOBILISOME 32.1 KDA LINKER POLYPEPTIDE, PHYCOCYANIN-ASSOCIATED, ROD 2-RELATED"/>
    <property type="match status" value="1"/>
</dbReference>
<evidence type="ECO:0000256" key="3">
    <source>
        <dbReference type="ARBA" id="ARBA00022549"/>
    </source>
</evidence>
<dbReference type="PIRSF" id="PIRSF005898">
    <property type="entry name" value="Phycobilisome_CpeC/CpcI"/>
    <property type="match status" value="1"/>
</dbReference>
<dbReference type="GO" id="GO:0030089">
    <property type="term" value="C:phycobilisome"/>
    <property type="evidence" value="ECO:0007669"/>
    <property type="project" value="UniProtKB-UniRule"/>
</dbReference>
<dbReference type="GO" id="GO:0015979">
    <property type="term" value="P:photosynthesis"/>
    <property type="evidence" value="ECO:0007669"/>
    <property type="project" value="UniProtKB-KW"/>
</dbReference>
<evidence type="ECO:0000256" key="2">
    <source>
        <dbReference type="ARBA" id="ARBA00022531"/>
    </source>
</evidence>
<evidence type="ECO:0000256" key="1">
    <source>
        <dbReference type="ARBA" id="ARBA00004445"/>
    </source>
</evidence>
<dbReference type="EMBL" id="BA000045">
    <property type="protein sequence ID" value="BAC91160.1"/>
    <property type="molecule type" value="Genomic_DNA"/>
</dbReference>
<dbReference type="PATRIC" id="fig|251221.4.peg.3249"/>
<name>Q7NGF2_GLOVI</name>
<dbReference type="GO" id="GO:0031676">
    <property type="term" value="C:plasma membrane-derived thylakoid membrane"/>
    <property type="evidence" value="ECO:0007669"/>
    <property type="project" value="UniProtKB-SubCell"/>
</dbReference>
<dbReference type="KEGG" id="gvi:gll3219"/>
<feature type="domain" description="PBS-linker" evidence="8">
    <location>
        <begin position="16"/>
        <end position="195"/>
    </location>
</feature>
<dbReference type="InParanoid" id="Q7NGF2"/>
<protein>
    <submittedName>
        <fullName evidence="9">Phycocyanin-associated rod linker protein</fullName>
    </submittedName>
</protein>
<keyword evidence="2" id="KW-0602">Photosynthesis</keyword>
<dbReference type="HOGENOM" id="CLU_087562_0_0_3"/>
<keyword evidence="4 7" id="KW-0605">Phycobilisome</keyword>
<keyword evidence="10" id="KW-1185">Reference proteome</keyword>
<dbReference type="InterPro" id="IPR001297">
    <property type="entry name" value="PBS_linker_dom"/>
</dbReference>
<dbReference type="Gene3D" id="1.10.3130.20">
    <property type="entry name" value="Phycobilisome linker domain"/>
    <property type="match status" value="1"/>
</dbReference>
<keyword evidence="5" id="KW-0793">Thylakoid</keyword>
<proteinExistence type="inferred from homology"/>
<dbReference type="eggNOG" id="COG0237">
    <property type="taxonomic scope" value="Bacteria"/>
</dbReference>
<dbReference type="Pfam" id="PF00427">
    <property type="entry name" value="PBS_linker_poly"/>
    <property type="match status" value="1"/>
</dbReference>
<evidence type="ECO:0000256" key="5">
    <source>
        <dbReference type="ARBA" id="ARBA00023078"/>
    </source>
</evidence>
<evidence type="ECO:0000259" key="8">
    <source>
        <dbReference type="PROSITE" id="PS51445"/>
    </source>
</evidence>
<dbReference type="InterPro" id="IPR038255">
    <property type="entry name" value="PBS_linker_sf"/>
</dbReference>
<dbReference type="PhylomeDB" id="Q7NGF2"/>
<dbReference type="STRING" id="251221.gene:10760728"/>
<sequence length="219" mass="24795">MTYIKNKGGRVLDISPADLEALGPPDISSVAIPLKVELWAKADVSDVQAAIVAAYKQIFGNTYVLESERLTSAESLLRNGSISVREFVRLLAKSELYKERFFFCTSNNRFTELNFKHFLGRAPYNQSEIAAHLDRYQTFGYDAEIDSYIDSDEYIQAFGENVVPYYRGFKSQSGQTVESFNRMFKLYRGDAGSDTNLNLQGQKRRVDPKNLLRSGRGIV</sequence>
<evidence type="ECO:0000256" key="6">
    <source>
        <dbReference type="ARBA" id="ARBA00023136"/>
    </source>
</evidence>
<dbReference type="OrthoDB" id="538899at2"/>
<keyword evidence="3" id="KW-0042">Antenna complex</keyword>
<dbReference type="AlphaFoldDB" id="Q7NGF2"/>
<accession>Q7NGF2</accession>
<dbReference type="EnsemblBacteria" id="BAC91160">
    <property type="protein sequence ID" value="BAC91160"/>
    <property type="gene ID" value="BAC91160"/>
</dbReference>
<evidence type="ECO:0000313" key="9">
    <source>
        <dbReference type="EMBL" id="BAC91160.1"/>
    </source>
</evidence>
<evidence type="ECO:0000313" key="10">
    <source>
        <dbReference type="Proteomes" id="UP000000557"/>
    </source>
</evidence>
<comment type="subcellular location">
    <subcellularLocation>
        <location evidence="1">Cellular thylakoid membrane</location>
        <topology evidence="1">Peripheral membrane protein</topology>
        <orientation evidence="1">Cytoplasmic side</orientation>
    </subcellularLocation>
</comment>
<reference evidence="9 10" key="2">
    <citation type="journal article" date="2003" name="DNA Res.">
        <title>Complete genome structure of Gloeobacter violaceus PCC 7421, a cyanobacterium that lacks thylakoids (supplement).</title>
        <authorList>
            <person name="Nakamura Y."/>
            <person name="Kaneko T."/>
            <person name="Sato S."/>
            <person name="Mimuro M."/>
            <person name="Miyashita H."/>
            <person name="Tsuchiya T."/>
            <person name="Sasamoto S."/>
            <person name="Watanabe A."/>
            <person name="Kawashima K."/>
            <person name="Kishida Y."/>
            <person name="Kiyokawa C."/>
            <person name="Kohara M."/>
            <person name="Matsumoto M."/>
            <person name="Matsuno A."/>
            <person name="Nakazaki N."/>
            <person name="Shimpo S."/>
            <person name="Takeuchi C."/>
            <person name="Yamada M."/>
            <person name="Tabata S."/>
        </authorList>
    </citation>
    <scope>NUCLEOTIDE SEQUENCE [LARGE SCALE GENOMIC DNA]</scope>
    <source>
        <strain evidence="10">ATCC 29082 / PCC 7421</strain>
    </source>
</reference>
<evidence type="ECO:0000256" key="7">
    <source>
        <dbReference type="PROSITE-ProRule" id="PRU00775"/>
    </source>
</evidence>
<dbReference type="PROSITE" id="PS51445">
    <property type="entry name" value="PBS_LINKER"/>
    <property type="match status" value="1"/>
</dbReference>
<dbReference type="PANTHER" id="PTHR34011:SF6">
    <property type="entry name" value="PHYCOBILIPROTEIN APCE"/>
    <property type="match status" value="1"/>
</dbReference>
<dbReference type="SMR" id="Q7NGF2"/>
<dbReference type="Proteomes" id="UP000000557">
    <property type="component" value="Chromosome"/>
</dbReference>
<reference evidence="9 10" key="1">
    <citation type="journal article" date="2003" name="DNA Res.">
        <title>Complete genome structure of Gloeobacter violaceus PCC 7421, a cyanobacterium that lacks thylakoids.</title>
        <authorList>
            <person name="Nakamura Y."/>
            <person name="Kaneko T."/>
            <person name="Sato S."/>
            <person name="Mimuro M."/>
            <person name="Miyashita H."/>
            <person name="Tsuchiya T."/>
            <person name="Sasamoto S."/>
            <person name="Watanabe A."/>
            <person name="Kawashima K."/>
            <person name="Kishida Y."/>
            <person name="Kiyokawa C."/>
            <person name="Kohara M."/>
            <person name="Matsumoto M."/>
            <person name="Matsuno A."/>
            <person name="Nakazaki N."/>
            <person name="Shimpo S."/>
            <person name="Takeuchi C."/>
            <person name="Yamada M."/>
            <person name="Tabata S."/>
        </authorList>
    </citation>
    <scope>NUCLEOTIDE SEQUENCE [LARGE SCALE GENOMIC DNA]</scope>
    <source>
        <strain evidence="10">ATCC 29082 / PCC 7421</strain>
    </source>
</reference>
<organism evidence="9 10">
    <name type="scientific">Gloeobacter violaceus (strain ATCC 29082 / PCC 7421)</name>
    <dbReference type="NCBI Taxonomy" id="251221"/>
    <lineage>
        <taxon>Bacteria</taxon>
        <taxon>Bacillati</taxon>
        <taxon>Cyanobacteriota</taxon>
        <taxon>Cyanophyceae</taxon>
        <taxon>Gloeobacterales</taxon>
        <taxon>Gloeobacteraceae</taxon>
        <taxon>Gloeobacter</taxon>
    </lineage>
</organism>
<comment type="similarity">
    <text evidence="7">Belongs to the phycobilisome linker protein family.</text>
</comment>